<evidence type="ECO:0000313" key="5">
    <source>
        <dbReference type="EMBL" id="RWQ96188.1"/>
    </source>
</evidence>
<feature type="domain" description="S-Me-THD-like C-terminal" evidence="4">
    <location>
        <begin position="757"/>
        <end position="968"/>
    </location>
</feature>
<dbReference type="Pfam" id="PF20906">
    <property type="entry name" value="S-Me-THD_C"/>
    <property type="match status" value="1"/>
</dbReference>
<feature type="domain" description="S-Me-THD N-terminal" evidence="3">
    <location>
        <begin position="590"/>
        <end position="750"/>
    </location>
</feature>
<dbReference type="InterPro" id="IPR024071">
    <property type="entry name" value="S-Me-THD_C_sf"/>
</dbReference>
<dbReference type="InterPro" id="IPR008040">
    <property type="entry name" value="Hydant_A_N"/>
</dbReference>
<dbReference type="InterPro" id="IPR010318">
    <property type="entry name" value="S-Me-THD_N"/>
</dbReference>
<evidence type="ECO:0000259" key="1">
    <source>
        <dbReference type="Pfam" id="PF01968"/>
    </source>
</evidence>
<feature type="domain" description="Hydantoinase A/oxoprolinase" evidence="1">
    <location>
        <begin position="208"/>
        <end position="382"/>
    </location>
</feature>
<evidence type="ECO:0000259" key="2">
    <source>
        <dbReference type="Pfam" id="PF05378"/>
    </source>
</evidence>
<dbReference type="PANTHER" id="PTHR11365">
    <property type="entry name" value="5-OXOPROLINASE RELATED"/>
    <property type="match status" value="1"/>
</dbReference>
<dbReference type="VEuPathDB" id="FungiDB:C8Q69DRAFT_464357"/>
<dbReference type="InterPro" id="IPR027479">
    <property type="entry name" value="S-Me-THD_N_sf"/>
</dbReference>
<dbReference type="SUPFAM" id="SSF160991">
    <property type="entry name" value="CV3147-like"/>
    <property type="match status" value="1"/>
</dbReference>
<evidence type="ECO:0000259" key="3">
    <source>
        <dbReference type="Pfam" id="PF06032"/>
    </source>
</evidence>
<dbReference type="Gene3D" id="2.40.390.10">
    <property type="entry name" value="CV3147-like"/>
    <property type="match status" value="1"/>
</dbReference>
<evidence type="ECO:0000313" key="6">
    <source>
        <dbReference type="Proteomes" id="UP000283841"/>
    </source>
</evidence>
<proteinExistence type="predicted"/>
<dbReference type="GO" id="GO:0016787">
    <property type="term" value="F:hydrolase activity"/>
    <property type="evidence" value="ECO:0007669"/>
    <property type="project" value="InterPro"/>
</dbReference>
<feature type="domain" description="Hydantoinase/oxoprolinase N-terminal" evidence="2">
    <location>
        <begin position="9"/>
        <end position="187"/>
    </location>
</feature>
<dbReference type="Proteomes" id="UP000283841">
    <property type="component" value="Unassembled WGS sequence"/>
</dbReference>
<dbReference type="FunFam" id="3.40.1610.10:FF:000001">
    <property type="entry name" value="Hydantoinase, putative"/>
    <property type="match status" value="1"/>
</dbReference>
<dbReference type="RefSeq" id="XP_028485833.1">
    <property type="nucleotide sequence ID" value="XM_028630411.1"/>
</dbReference>
<dbReference type="PANTHER" id="PTHR11365:SF10">
    <property type="entry name" value="HYDANTOINASE_OXOPROLINASE"/>
    <property type="match status" value="1"/>
</dbReference>
<dbReference type="Pfam" id="PF01968">
    <property type="entry name" value="Hydantoinase_A"/>
    <property type="match status" value="1"/>
</dbReference>
<dbReference type="Gene3D" id="3.30.420.40">
    <property type="match status" value="1"/>
</dbReference>
<dbReference type="Pfam" id="PF06032">
    <property type="entry name" value="S-Me-THD_N"/>
    <property type="match status" value="1"/>
</dbReference>
<protein>
    <submittedName>
        <fullName evidence="5">Hydantoinase/oxoprolinase</fullName>
    </submittedName>
</protein>
<dbReference type="InterPro" id="IPR043129">
    <property type="entry name" value="ATPase_NBD"/>
</dbReference>
<comment type="caution">
    <text evidence="5">The sequence shown here is derived from an EMBL/GenBank/DDBJ whole genome shotgun (WGS) entry which is preliminary data.</text>
</comment>
<evidence type="ECO:0000259" key="4">
    <source>
        <dbReference type="Pfam" id="PF20906"/>
    </source>
</evidence>
<dbReference type="Gene3D" id="3.40.1610.10">
    <property type="entry name" value="CV3147-like domain"/>
    <property type="match status" value="1"/>
</dbReference>
<dbReference type="SUPFAM" id="SSF53067">
    <property type="entry name" value="Actin-like ATPase domain"/>
    <property type="match status" value="2"/>
</dbReference>
<dbReference type="InterPro" id="IPR002821">
    <property type="entry name" value="Hydantoinase_A"/>
</dbReference>
<dbReference type="Pfam" id="PF05378">
    <property type="entry name" value="Hydant_A_N"/>
    <property type="match status" value="1"/>
</dbReference>
<accession>A0A443HWI8</accession>
<dbReference type="GeneID" id="39599688"/>
<reference evidence="5 6" key="1">
    <citation type="journal article" date="2018" name="Front. Microbiol.">
        <title>Genomic and genetic insights into a cosmopolitan fungus, Paecilomyces variotii (Eurotiales).</title>
        <authorList>
            <person name="Urquhart A.S."/>
            <person name="Mondo S.J."/>
            <person name="Makela M.R."/>
            <person name="Hane J.K."/>
            <person name="Wiebenga A."/>
            <person name="He G."/>
            <person name="Mihaltcheva S."/>
            <person name="Pangilinan J."/>
            <person name="Lipzen A."/>
            <person name="Barry K."/>
            <person name="de Vries R.P."/>
            <person name="Grigoriev I.V."/>
            <person name="Idnurm A."/>
        </authorList>
    </citation>
    <scope>NUCLEOTIDE SEQUENCE [LARGE SCALE GENOMIC DNA]</scope>
    <source>
        <strain evidence="5 6">CBS 101075</strain>
    </source>
</reference>
<dbReference type="EMBL" id="RCNU01000004">
    <property type="protein sequence ID" value="RWQ96188.1"/>
    <property type="molecule type" value="Genomic_DNA"/>
</dbReference>
<dbReference type="InterPro" id="IPR045079">
    <property type="entry name" value="Oxoprolinase-like"/>
</dbReference>
<gene>
    <name evidence="5" type="ORF">C8Q69DRAFT_464357</name>
</gene>
<keyword evidence="6" id="KW-1185">Reference proteome</keyword>
<dbReference type="InterPro" id="IPR048350">
    <property type="entry name" value="S-Me-THD-like_C"/>
</dbReference>
<dbReference type="AlphaFoldDB" id="A0A443HWI8"/>
<name>A0A443HWI8_BYSSP</name>
<sequence>MTDSERLIIGVDVGGTNTDAVLLNCAASGADAVVASHKAATGADVTVGIESAISALLEMAQVPPNRVSSLMIGTTHFINAVVERDASRLEKVGVIRLAASNISAYTPPFIDFPPALTRIINGHTAIISGGLQVDGSLIGEIKPDEVREQARTLKDKGLKNVVLVGIYSPIDETYKQEEQARDILAQELGPEVNLVLSKEVAGVGLLARENAAILNASILNFAGRTIRAFKSAMRRLQLQCPLYLTSNDGQLLSSGEAEQYPVRIFSSGATNSIRGAAYLSQSKLGRSSKYVIDIGGTTTDIGCLLPSGFPRLASAFTDIGGVRVNFAMPQVESIGLGGGSILHVADAKVTVGPDSVGHEIINRALCFGGDTTTATDIMVATGAEVGTRPVQLKPELITAAKDRIKLMLESHIDRMKTSPEPCEVLLVGGGSILCPQELEGVSSILVPPHAEVANAVGAAIAEIGAEAEAVVDEKNKDAELVITRHKAISKAVSRGAVQNAIRIIEEEVTGIAYIDGKCRIVVKVVGPIDYSKFGSDAEEDINSNQNGDAITHKETKDHKLDNCAVDEKEVDIETYKPFVDENRVWFLSETDLAFIAAGCYILGTGGGGSPYTHYLQTRQLLRMGESITIVDAADFKDDALLVPLGGLGSPAVGVERPGGDMVLHACQQLERYMGIKYGGLLAVEIGGGNGMEPLMWGSSKYYNLPCVDGDLMGRAYPTFEKVTSFIKATHINDLLPASLSSGDGINMILTESKDTPSVDRVLRAACVDMGYSAGSANRPLTGKQMREMGILKSHSLAWRLGRAVALARQKGAISTVADNIIKVCGEKSAGKIFEGKIVGVGERLCKGHSYGEVVVEKLRDYERDATFDSQAGNNEEALPERVRIPFKNENLIVEAEYASGEKKTLATVPDLIIILDALTGEALGVPEYRYGLKVLVLVMAANPLWTNTPRALEIGGPKAFGYDMEYVPFGTYTEPRSVIDEYAPGK</sequence>
<organism evidence="5 6">
    <name type="scientific">Byssochlamys spectabilis</name>
    <name type="common">Paecilomyces variotii</name>
    <dbReference type="NCBI Taxonomy" id="264951"/>
    <lineage>
        <taxon>Eukaryota</taxon>
        <taxon>Fungi</taxon>
        <taxon>Dikarya</taxon>
        <taxon>Ascomycota</taxon>
        <taxon>Pezizomycotina</taxon>
        <taxon>Eurotiomycetes</taxon>
        <taxon>Eurotiomycetidae</taxon>
        <taxon>Eurotiales</taxon>
        <taxon>Thermoascaceae</taxon>
        <taxon>Paecilomyces</taxon>
    </lineage>
</organism>